<organism evidence="9 10">
    <name type="scientific">Persephonella marina (strain DSM 14350 / EX-H1)</name>
    <dbReference type="NCBI Taxonomy" id="123214"/>
    <lineage>
        <taxon>Bacteria</taxon>
        <taxon>Pseudomonadati</taxon>
        <taxon>Aquificota</taxon>
        <taxon>Aquificia</taxon>
        <taxon>Aquificales</taxon>
        <taxon>Hydrogenothermaceae</taxon>
        <taxon>Persephonella</taxon>
    </lineage>
</organism>
<accession>C0QTF4</accession>
<dbReference type="CDD" id="cd05401">
    <property type="entry name" value="NT_GlnE_GlnD_like"/>
    <property type="match status" value="2"/>
</dbReference>
<evidence type="ECO:0000259" key="8">
    <source>
        <dbReference type="Pfam" id="PF08335"/>
    </source>
</evidence>
<keyword evidence="3" id="KW-0547">Nucleotide-binding</keyword>
<name>C0QTF4_PERMH</name>
<evidence type="ECO:0000256" key="1">
    <source>
        <dbReference type="ARBA" id="ARBA00022679"/>
    </source>
</evidence>
<evidence type="ECO:0000313" key="9">
    <source>
        <dbReference type="EMBL" id="ACO03077.1"/>
    </source>
</evidence>
<dbReference type="Gene3D" id="3.30.460.10">
    <property type="entry name" value="Beta Polymerase, domain 2"/>
    <property type="match status" value="2"/>
</dbReference>
<dbReference type="HOGENOM" id="CLU_006233_0_0_0"/>
<dbReference type="InterPro" id="IPR023057">
    <property type="entry name" value="GlnE"/>
</dbReference>
<feature type="domain" description="PII-uridylyltransferase/Glutamine-synthetase adenylyltransferase" evidence="8">
    <location>
        <begin position="290"/>
        <end position="425"/>
    </location>
</feature>
<keyword evidence="1 9" id="KW-0808">Transferase</keyword>
<sequence>MGSLSKFETLKKDFLLSLPEDRYDLLKDLVDHSSCIGDFIFRHTDQLEYLFTELEKPLKGREKLVNEAMDLLDIPDDEEFIRSLTFFKMKHFSRIVAKDIKGKNELLDLTEEYSYLADACFEVSFERAYRKHKNRYGTPIDESTGEEAKGSVIALGKHGGLDLNYYSDVDVMYIYSNEGKTTKGITNREFFINMFKDVTRYLTKRNFEGITWIVDLDLRPEGKKGFIAYSLPAVEFYYWSHGRTWERHMLIKARHAAGDPDLSNEFMSIVQPFVYRKYSGEEIFEEILEMKKLIEAEAKKKIKGEYDVKRGEGGIREVEFTVQILQLLYGGKDPELRERRTMKALEKLVDRGYIPEEDGKILKDGYIFLRRLEHLIQIKNCVQTQSLDFKDIKYYASKLGFENEKDFLERLDQFRENIKRIFENITPETDIKLTPLQRFIITKQYEEEAEDYLESLGFKDPSWALSRFKEIFFSKMYVELTENSKEVLFSFLPEFEKELKEFPDREDFLLNFSKMMVEGGMLWVFVSALEQNENLVRFMLNIAKLSDYISDLMSKDRELLDWAFGIEDVPQEREGFEKELNVINKRLDLPDRLKKLKKIVEVLVSLKYLSQIGNKNAEKRLKEINISLSNLADYILEKLYDYFGGESFSIYALGKLGSREMNIGSDLDLIFVFKDERSKNRFIKIPSQIVKTLTSYSGEGLLYQLDLRLRPFGKRGELSPSLSFYKTYFEKEARSWERLAWTKARFITGDLETKERFEELIQNFLFSKPIDDKFIEDIFEMRFRLEGLVRETPEEIDIKLGKGGITDVEFLIQTFLIINRSRETNILNGVKRYLPNITDEYIFLREVEARLRMIKGVGMSKIYRNSPFLYRIAHSFNMEPHQLWERILNTKKIIRDIFLREIKLLRERFRT</sequence>
<dbReference type="KEGG" id="pmx:PERMA_0170"/>
<dbReference type="OrthoDB" id="9759366at2"/>
<proteinExistence type="predicted"/>
<feature type="domain" description="PII-uridylyltransferase/Glutamine-synthetase adenylyltransferase" evidence="8">
    <location>
        <begin position="794"/>
        <end position="879"/>
    </location>
</feature>
<dbReference type="GO" id="GO:0000820">
    <property type="term" value="P:regulation of glutamine family amino acid metabolic process"/>
    <property type="evidence" value="ECO:0007669"/>
    <property type="project" value="TreeGrafter"/>
</dbReference>
<dbReference type="InterPro" id="IPR013546">
    <property type="entry name" value="PII_UdlTrfase/GS_AdlTrfase"/>
</dbReference>
<evidence type="ECO:0000256" key="4">
    <source>
        <dbReference type="ARBA" id="ARBA00022840"/>
    </source>
</evidence>
<dbReference type="SUPFAM" id="SSF81593">
    <property type="entry name" value="Nucleotidyltransferase substrate binding subunit/domain"/>
    <property type="match status" value="2"/>
</dbReference>
<dbReference type="EMBL" id="CP001230">
    <property type="protein sequence ID" value="ACO03077.1"/>
    <property type="molecule type" value="Genomic_DNA"/>
</dbReference>
<dbReference type="SUPFAM" id="SSF81301">
    <property type="entry name" value="Nucleotidyltransferase"/>
    <property type="match status" value="2"/>
</dbReference>
<evidence type="ECO:0000259" key="7">
    <source>
        <dbReference type="Pfam" id="PF03710"/>
    </source>
</evidence>
<keyword evidence="9" id="KW-0436">Ligase</keyword>
<dbReference type="GO" id="GO:0005524">
    <property type="term" value="F:ATP binding"/>
    <property type="evidence" value="ECO:0007669"/>
    <property type="project" value="UniProtKB-KW"/>
</dbReference>
<dbReference type="AlphaFoldDB" id="C0QTF4"/>
<gene>
    <name evidence="9" type="ordered locus">PERMA_0170</name>
</gene>
<evidence type="ECO:0000256" key="5">
    <source>
        <dbReference type="ARBA" id="ARBA00022842"/>
    </source>
</evidence>
<dbReference type="RefSeq" id="WP_012675316.1">
    <property type="nucleotide sequence ID" value="NC_012440.1"/>
</dbReference>
<reference evidence="9 10" key="1">
    <citation type="journal article" date="2009" name="J. Bacteriol.">
        <title>Complete and draft genome sequences of six members of the Aquificales.</title>
        <authorList>
            <person name="Reysenbach A.L."/>
            <person name="Hamamura N."/>
            <person name="Podar M."/>
            <person name="Griffiths E."/>
            <person name="Ferreira S."/>
            <person name="Hochstein R."/>
            <person name="Heidelberg J."/>
            <person name="Johnson J."/>
            <person name="Mead D."/>
            <person name="Pohorille A."/>
            <person name="Sarmiento M."/>
            <person name="Schweighofer K."/>
            <person name="Seshadri R."/>
            <person name="Voytek M.A."/>
        </authorList>
    </citation>
    <scope>NUCLEOTIDE SEQUENCE [LARGE SCALE GENOMIC DNA]</scope>
    <source>
        <strain evidence="10">DSM 14350 / EX-H1</strain>
    </source>
</reference>
<evidence type="ECO:0000256" key="2">
    <source>
        <dbReference type="ARBA" id="ARBA00022695"/>
    </source>
</evidence>
<dbReference type="Pfam" id="PF08335">
    <property type="entry name" value="GlnD_UR_UTase"/>
    <property type="match status" value="2"/>
</dbReference>
<evidence type="ECO:0000256" key="3">
    <source>
        <dbReference type="ARBA" id="ARBA00022741"/>
    </source>
</evidence>
<keyword evidence="6" id="KW-0511">Multifunctional enzyme</keyword>
<feature type="domain" description="Glutamate-ammonia ligase adenylyltransferase repeated" evidence="7">
    <location>
        <begin position="26"/>
        <end position="266"/>
    </location>
</feature>
<keyword evidence="2" id="KW-0548">Nucleotidyltransferase</keyword>
<evidence type="ECO:0000256" key="6">
    <source>
        <dbReference type="ARBA" id="ARBA00023268"/>
    </source>
</evidence>
<keyword evidence="5" id="KW-0460">Magnesium</keyword>
<dbReference type="STRING" id="123214.PERMA_0170"/>
<keyword evidence="10" id="KW-1185">Reference proteome</keyword>
<dbReference type="GO" id="GO:0016874">
    <property type="term" value="F:ligase activity"/>
    <property type="evidence" value="ECO:0007669"/>
    <property type="project" value="UniProtKB-KW"/>
</dbReference>
<dbReference type="Pfam" id="PF03710">
    <property type="entry name" value="GlnE"/>
    <property type="match status" value="2"/>
</dbReference>
<dbReference type="GO" id="GO:0008882">
    <property type="term" value="F:[glutamate-ammonia-ligase] adenylyltransferase activity"/>
    <property type="evidence" value="ECO:0007669"/>
    <property type="project" value="InterPro"/>
</dbReference>
<dbReference type="PANTHER" id="PTHR30621:SF0">
    <property type="entry name" value="BIFUNCTIONAL GLUTAMINE SYNTHETASE ADENYLYLTRANSFERASE_ADENYLYL-REMOVING ENZYME"/>
    <property type="match status" value="1"/>
</dbReference>
<dbReference type="Gene3D" id="1.20.120.330">
    <property type="entry name" value="Nucleotidyltransferases domain 2"/>
    <property type="match status" value="2"/>
</dbReference>
<dbReference type="eggNOG" id="COG1391">
    <property type="taxonomic scope" value="Bacteria"/>
</dbReference>
<dbReference type="InterPro" id="IPR043519">
    <property type="entry name" value="NT_sf"/>
</dbReference>
<evidence type="ECO:0000313" key="10">
    <source>
        <dbReference type="Proteomes" id="UP000001366"/>
    </source>
</evidence>
<protein>
    <submittedName>
        <fullName evidence="9">Glutamate ammonia ligase adenylyl-transferase</fullName>
    </submittedName>
</protein>
<dbReference type="PANTHER" id="PTHR30621">
    <property type="entry name" value="GLUTAMINE SYNTHETASE ADENYLYLTRANSFERASE"/>
    <property type="match status" value="1"/>
</dbReference>
<dbReference type="Proteomes" id="UP000001366">
    <property type="component" value="Chromosome"/>
</dbReference>
<feature type="domain" description="Glutamate-ammonia ligase adenylyltransferase repeated" evidence="7">
    <location>
        <begin position="541"/>
        <end position="759"/>
    </location>
</feature>
<dbReference type="GO" id="GO:0005829">
    <property type="term" value="C:cytosol"/>
    <property type="evidence" value="ECO:0007669"/>
    <property type="project" value="TreeGrafter"/>
</dbReference>
<dbReference type="PaxDb" id="123214-PERMA_0170"/>
<dbReference type="InterPro" id="IPR005190">
    <property type="entry name" value="GlnE_rpt_dom"/>
</dbReference>
<keyword evidence="4" id="KW-0067">ATP-binding</keyword>